<name>A0A0A1EL81_9ZZZZ</name>
<feature type="compositionally biased region" description="Basic and acidic residues" evidence="1">
    <location>
        <begin position="54"/>
        <end position="84"/>
    </location>
</feature>
<gene>
    <name evidence="2" type="primary">rbcL</name>
</gene>
<evidence type="ECO:0000256" key="1">
    <source>
        <dbReference type="SAM" id="MobiDB-lite"/>
    </source>
</evidence>
<evidence type="ECO:0000313" key="2">
    <source>
        <dbReference type="EMBL" id="AIY31424.1"/>
    </source>
</evidence>
<organism evidence="2">
    <name type="scientific">uncultured organism</name>
    <dbReference type="NCBI Taxonomy" id="155900"/>
    <lineage>
        <taxon>unclassified sequences</taxon>
        <taxon>environmental samples</taxon>
    </lineage>
</organism>
<proteinExistence type="predicted"/>
<dbReference type="AlphaFoldDB" id="A0A0A1EL81"/>
<feature type="non-terminal residue" evidence="2">
    <location>
        <position position="184"/>
    </location>
</feature>
<feature type="compositionally biased region" description="Basic residues" evidence="1">
    <location>
        <begin position="170"/>
        <end position="184"/>
    </location>
</feature>
<accession>A0A0A1EL81</accession>
<reference evidence="2" key="1">
    <citation type="submission" date="2014-08" db="EMBL/GenBank/DDBJ databases">
        <title>Temperature and water content drive soil microbial carbon fixation along an elevation gradient of grassland on the Tibetan Plateau.</title>
        <authorList>
            <person name="Guo G.-X."/>
            <person name="Kong W.-D."/>
            <person name="Zhao J.-X."/>
            <person name="Zhang X.-Z."/>
            <person name="Luo T.-X."/>
            <person name="Liu J.-B."/>
            <person name="Kiss R.M."/>
        </authorList>
    </citation>
    <scope>NUCLEOTIDE SEQUENCE</scope>
</reference>
<feature type="region of interest" description="Disordered" evidence="1">
    <location>
        <begin position="1"/>
        <end position="184"/>
    </location>
</feature>
<dbReference type="EMBL" id="KM433993">
    <property type="protein sequence ID" value="AIY31424.1"/>
    <property type="molecule type" value="Genomic_DNA"/>
</dbReference>
<reference evidence="2" key="2">
    <citation type="journal article" date="2015" name="Appl. Microbiol. Biotechnol.">
        <title>Diversity and distribution of autotrophic microbial community along environmental gradients in grassland soils on the Tibetan Plateau.</title>
        <authorList>
            <person name="Guo G."/>
            <person name="Kong W."/>
            <person name="Liu J."/>
            <person name="Zhao J."/>
            <person name="Du H."/>
            <person name="Zhang X."/>
            <person name="Xia P."/>
        </authorList>
    </citation>
    <scope>NUCLEOTIDE SEQUENCE</scope>
</reference>
<feature type="non-terminal residue" evidence="2">
    <location>
        <position position="1"/>
    </location>
</feature>
<sequence>EHQFAALHALARPLPVLDRGGQPRVGPHGRGRGPLHERHGGVHGGDVRACPVRQGDRLPDHHDGPDDRLHGDELDVEVVARQRDAAAPAPRRARHVHPSEDPRRVLPRHRQVVPDARGGPHPRGHRGGQAGGRSEHGAWLLRRAAPALQPGQPRDGDLLRPGLGLDARGHARRLGRHPRRSDAP</sequence>
<protein>
    <submittedName>
        <fullName evidence="2">Form IC ribulose-1,5-bisphosphate carboxylase/oxygenase large subunit</fullName>
    </submittedName>
</protein>